<keyword evidence="2" id="KW-0520">NAD</keyword>
<dbReference type="RefSeq" id="WP_194109715.1">
    <property type="nucleotide sequence ID" value="NZ_JADFFL010000001.1"/>
</dbReference>
<dbReference type="GO" id="GO:0008926">
    <property type="term" value="F:mannitol-1-phosphate 5-dehydrogenase activity"/>
    <property type="evidence" value="ECO:0007669"/>
    <property type="project" value="TreeGrafter"/>
</dbReference>
<dbReference type="Gene3D" id="1.10.1040.10">
    <property type="entry name" value="N-(1-d-carboxylethyl)-l-norvaline Dehydrogenase, domain 2"/>
    <property type="match status" value="1"/>
</dbReference>
<organism evidence="5 6">
    <name type="scientific">Mucilaginibacter myungsuensis</name>
    <dbReference type="NCBI Taxonomy" id="649104"/>
    <lineage>
        <taxon>Bacteria</taxon>
        <taxon>Pseudomonadati</taxon>
        <taxon>Bacteroidota</taxon>
        <taxon>Sphingobacteriia</taxon>
        <taxon>Sphingobacteriales</taxon>
        <taxon>Sphingobacteriaceae</taxon>
        <taxon>Mucilaginibacter</taxon>
    </lineage>
</organism>
<dbReference type="EMBL" id="JADFFL010000001">
    <property type="protein sequence ID" value="MBE9660517.1"/>
    <property type="molecule type" value="Genomic_DNA"/>
</dbReference>
<reference evidence="5" key="1">
    <citation type="submission" date="2020-10" db="EMBL/GenBank/DDBJ databases">
        <title>Mucilaginibacter mali sp. nov., isolated from rhizosphere soil of apple orchard.</title>
        <authorList>
            <person name="Lee J.-S."/>
            <person name="Kim H.S."/>
            <person name="Kim J.-S."/>
        </authorList>
    </citation>
    <scope>NUCLEOTIDE SEQUENCE</scope>
    <source>
        <strain evidence="5">KCTC 22746</strain>
    </source>
</reference>
<dbReference type="NCBIfam" id="NF002969">
    <property type="entry name" value="PRK03643.1"/>
    <property type="match status" value="1"/>
</dbReference>
<accession>A0A929PVW3</accession>
<dbReference type="SUPFAM" id="SSF48179">
    <property type="entry name" value="6-phosphogluconate dehydrogenase C-terminal domain-like"/>
    <property type="match status" value="1"/>
</dbReference>
<dbReference type="InterPro" id="IPR013131">
    <property type="entry name" value="Mannitol_DH_N"/>
</dbReference>
<keyword evidence="6" id="KW-1185">Reference proteome</keyword>
<evidence type="ECO:0000259" key="4">
    <source>
        <dbReference type="Pfam" id="PF08125"/>
    </source>
</evidence>
<dbReference type="EC" id="1.1.1.58" evidence="5"/>
<keyword evidence="1 5" id="KW-0560">Oxidoreductase</keyword>
<protein>
    <submittedName>
        <fullName evidence="5">Tagaturonate reductase</fullName>
        <ecNumber evidence="5">1.1.1.58</ecNumber>
    </submittedName>
</protein>
<proteinExistence type="predicted"/>
<dbReference type="Pfam" id="PF08125">
    <property type="entry name" value="Mannitol_dh_C"/>
    <property type="match status" value="1"/>
</dbReference>
<sequence>MKLSRQSLSAIDSKVIKPNDNVFELPEKVLQFGTGVLLRGLPAYFIDKANREGIFNGRIVVVKSTDKGDTKAFDEQDCLYSLHIKGIQNGSEVKEDIISSAISRVVSASTQWGEILKVSESADLKVIVSNTTEVGIQLIADDNIQATPPISFPAKLLAVLYHRFKAFNGSAESGLVIIPTELIVDNGKKLEGIILELAHINKMEPKFMDWLEQHNHFCSSLVDRIVPGKPDTATHQQLDTELGYQDDLRIIAEPYTLWAIEGYAEVAEVLSFAQVDSGVVIAADIEKFRELKLRLLNATHTLSCAFAVLSGFETVSEALDNVEFEQFISDMMLTEISPSIPLDIAVAEKEEYAGQVLDRFRNPSLQHKWLSISLQYSSKIKLRVLPLLFKHYQTSSTAPALISKGIAAFIRFMKIDDQLKGYINGREYTVTDDNAAIFHYAWNDAEAEQGVRSILSNKPLWDTDLTTLPGFELAVLKHLQAIGDKHLSNAAELN</sequence>
<dbReference type="GO" id="GO:0009026">
    <property type="term" value="F:tagaturonate reductase activity"/>
    <property type="evidence" value="ECO:0007669"/>
    <property type="project" value="UniProtKB-EC"/>
</dbReference>
<evidence type="ECO:0000256" key="2">
    <source>
        <dbReference type="ARBA" id="ARBA00023027"/>
    </source>
</evidence>
<dbReference type="InterPro" id="IPR013118">
    <property type="entry name" value="Mannitol_DH_C"/>
</dbReference>
<dbReference type="PANTHER" id="PTHR30524">
    <property type="entry name" value="MANNITOL-1-PHOSPHATE 5-DEHYDROGENASE"/>
    <property type="match status" value="1"/>
</dbReference>
<evidence type="ECO:0000313" key="5">
    <source>
        <dbReference type="EMBL" id="MBE9660517.1"/>
    </source>
</evidence>
<dbReference type="InterPro" id="IPR008927">
    <property type="entry name" value="6-PGluconate_DH-like_C_sf"/>
</dbReference>
<evidence type="ECO:0000259" key="3">
    <source>
        <dbReference type="Pfam" id="PF01232"/>
    </source>
</evidence>
<dbReference type="GO" id="GO:0019592">
    <property type="term" value="P:mannitol catabolic process"/>
    <property type="evidence" value="ECO:0007669"/>
    <property type="project" value="TreeGrafter"/>
</dbReference>
<dbReference type="SUPFAM" id="SSF51735">
    <property type="entry name" value="NAD(P)-binding Rossmann-fold domains"/>
    <property type="match status" value="1"/>
</dbReference>
<dbReference type="GO" id="GO:0005829">
    <property type="term" value="C:cytosol"/>
    <property type="evidence" value="ECO:0007669"/>
    <property type="project" value="TreeGrafter"/>
</dbReference>
<evidence type="ECO:0000313" key="6">
    <source>
        <dbReference type="Proteomes" id="UP000622475"/>
    </source>
</evidence>
<evidence type="ECO:0000256" key="1">
    <source>
        <dbReference type="ARBA" id="ARBA00023002"/>
    </source>
</evidence>
<dbReference type="Pfam" id="PF01232">
    <property type="entry name" value="Mannitol_dh"/>
    <property type="match status" value="1"/>
</dbReference>
<dbReference type="PANTHER" id="PTHR30524:SF0">
    <property type="entry name" value="ALTRONATE OXIDOREDUCTASE-RELATED"/>
    <property type="match status" value="1"/>
</dbReference>
<dbReference type="Proteomes" id="UP000622475">
    <property type="component" value="Unassembled WGS sequence"/>
</dbReference>
<dbReference type="InterPro" id="IPR013328">
    <property type="entry name" value="6PGD_dom2"/>
</dbReference>
<feature type="domain" description="Mannitol dehydrogenase N-terminal" evidence="3">
    <location>
        <begin position="28"/>
        <end position="265"/>
    </location>
</feature>
<gene>
    <name evidence="5" type="ORF">IRJ16_01345</name>
</gene>
<dbReference type="AlphaFoldDB" id="A0A929PVW3"/>
<dbReference type="Gene3D" id="3.40.50.720">
    <property type="entry name" value="NAD(P)-binding Rossmann-like Domain"/>
    <property type="match status" value="1"/>
</dbReference>
<comment type="caution">
    <text evidence="5">The sequence shown here is derived from an EMBL/GenBank/DDBJ whole genome shotgun (WGS) entry which is preliminary data.</text>
</comment>
<feature type="domain" description="Mannitol dehydrogenase C-terminal" evidence="4">
    <location>
        <begin position="284"/>
        <end position="482"/>
    </location>
</feature>
<dbReference type="InterPro" id="IPR036291">
    <property type="entry name" value="NAD(P)-bd_dom_sf"/>
</dbReference>
<name>A0A929PVW3_9SPHI</name>